<dbReference type="Proteomes" id="UP001356427">
    <property type="component" value="Unassembled WGS sequence"/>
</dbReference>
<gene>
    <name evidence="1" type="ORF">J4Q44_G00165510</name>
</gene>
<reference evidence="1 2" key="1">
    <citation type="submission" date="2021-04" db="EMBL/GenBank/DDBJ databases">
        <authorList>
            <person name="De Guttry C."/>
            <person name="Zahm M."/>
            <person name="Klopp C."/>
            <person name="Cabau C."/>
            <person name="Louis A."/>
            <person name="Berthelot C."/>
            <person name="Parey E."/>
            <person name="Roest Crollius H."/>
            <person name="Montfort J."/>
            <person name="Robinson-Rechavi M."/>
            <person name="Bucao C."/>
            <person name="Bouchez O."/>
            <person name="Gislard M."/>
            <person name="Lluch J."/>
            <person name="Milhes M."/>
            <person name="Lampietro C."/>
            <person name="Lopez Roques C."/>
            <person name="Donnadieu C."/>
            <person name="Braasch I."/>
            <person name="Desvignes T."/>
            <person name="Postlethwait J."/>
            <person name="Bobe J."/>
            <person name="Wedekind C."/>
            <person name="Guiguen Y."/>
        </authorList>
    </citation>
    <scope>NUCLEOTIDE SEQUENCE [LARGE SCALE GENOMIC DNA]</scope>
    <source>
        <strain evidence="1">Cs_M1</strain>
        <tissue evidence="1">Blood</tissue>
    </source>
</reference>
<dbReference type="PANTHER" id="PTHR31025:SF29">
    <property type="entry name" value="SI:CH211-196P9.1"/>
    <property type="match status" value="1"/>
</dbReference>
<dbReference type="PANTHER" id="PTHR31025">
    <property type="entry name" value="SI:CH211-196P9.1-RELATED"/>
    <property type="match status" value="1"/>
</dbReference>
<dbReference type="AlphaFoldDB" id="A0AAN8QRA0"/>
<name>A0AAN8QRA0_9TELE</name>
<proteinExistence type="predicted"/>
<protein>
    <submittedName>
        <fullName evidence="1">Uncharacterized protein</fullName>
    </submittedName>
</protein>
<keyword evidence="2" id="KW-1185">Reference proteome</keyword>
<sequence>MKEMHGIIELSPEDGIKEDLTSTHQEEHFTPVGRPNHRRKTDLDHQLVGDACKEAISFLVRSADEKLIYQKMKEVFQYYQELVYRSTDDLSLSQVNQDFLLMFDDETSSKLLEKWDTVLKPKVIKLAKSLTANTDLRRLLKSAEKLPENDSETNWDNDMSSLLLLLHLLPPPAGGKRTKISASDAVGRLVHFHKSCCSIEDHLDGSHGRQPYLLAVGRRQSKIDNYYIVADKKLVPCQATSGLCAFDELFKAHFVFNLSYDDALVNFYTFVQTTIYNIDVDKTREAPGVIELRTKRIN</sequence>
<dbReference type="EMBL" id="JAGTTL010000014">
    <property type="protein sequence ID" value="KAK6313204.1"/>
    <property type="molecule type" value="Genomic_DNA"/>
</dbReference>
<evidence type="ECO:0000313" key="2">
    <source>
        <dbReference type="Proteomes" id="UP001356427"/>
    </source>
</evidence>
<comment type="caution">
    <text evidence="1">The sequence shown here is derived from an EMBL/GenBank/DDBJ whole genome shotgun (WGS) entry which is preliminary data.</text>
</comment>
<evidence type="ECO:0000313" key="1">
    <source>
        <dbReference type="EMBL" id="KAK6313204.1"/>
    </source>
</evidence>
<organism evidence="1 2">
    <name type="scientific">Coregonus suidteri</name>
    <dbReference type="NCBI Taxonomy" id="861788"/>
    <lineage>
        <taxon>Eukaryota</taxon>
        <taxon>Metazoa</taxon>
        <taxon>Chordata</taxon>
        <taxon>Craniata</taxon>
        <taxon>Vertebrata</taxon>
        <taxon>Euteleostomi</taxon>
        <taxon>Actinopterygii</taxon>
        <taxon>Neopterygii</taxon>
        <taxon>Teleostei</taxon>
        <taxon>Protacanthopterygii</taxon>
        <taxon>Salmoniformes</taxon>
        <taxon>Salmonidae</taxon>
        <taxon>Coregoninae</taxon>
        <taxon>Coregonus</taxon>
    </lineage>
</organism>
<accession>A0AAN8QRA0</accession>